<dbReference type="InterPro" id="IPR036390">
    <property type="entry name" value="WH_DNA-bd_sf"/>
</dbReference>
<dbReference type="GO" id="GO:0006511">
    <property type="term" value="P:ubiquitin-dependent protein catabolic process"/>
    <property type="evidence" value="ECO:0007669"/>
    <property type="project" value="TreeGrafter"/>
</dbReference>
<dbReference type="STRING" id="400682.A0A1X7V619"/>
<dbReference type="AlphaFoldDB" id="A0A1X7V619"/>
<dbReference type="PANTHER" id="PTHR10758">
    <property type="entry name" value="26S PROTEASOME NON-ATPASE REGULATORY SUBUNIT 3/COP9 SIGNALOSOME COMPLEX SUBUNIT 3"/>
    <property type="match status" value="1"/>
</dbReference>
<name>A0A1X7V619_AMPQE</name>
<reference evidence="12" key="1">
    <citation type="journal article" date="2010" name="Nature">
        <title>The Amphimedon queenslandica genome and the evolution of animal complexity.</title>
        <authorList>
            <person name="Srivastava M."/>
            <person name="Simakov O."/>
            <person name="Chapman J."/>
            <person name="Fahey B."/>
            <person name="Gauthier M.E."/>
            <person name="Mitros T."/>
            <person name="Richards G.S."/>
            <person name="Conaco C."/>
            <person name="Dacre M."/>
            <person name="Hellsten U."/>
            <person name="Larroux C."/>
            <person name="Putnam N.H."/>
            <person name="Stanke M."/>
            <person name="Adamska M."/>
            <person name="Darling A."/>
            <person name="Degnan S.M."/>
            <person name="Oakley T.H."/>
            <person name="Plachetzki D.C."/>
            <person name="Zhai Y."/>
            <person name="Adamski M."/>
            <person name="Calcino A."/>
            <person name="Cummins S.F."/>
            <person name="Goodstein D.M."/>
            <person name="Harris C."/>
            <person name="Jackson D.J."/>
            <person name="Leys S.P."/>
            <person name="Shu S."/>
            <person name="Woodcroft B.J."/>
            <person name="Vervoort M."/>
            <person name="Kosik K.S."/>
            <person name="Manning G."/>
            <person name="Degnan B.M."/>
            <person name="Rokhsar D.S."/>
        </authorList>
    </citation>
    <scope>NUCLEOTIDE SEQUENCE [LARGE SCALE GENOMIC DNA]</scope>
</reference>
<comment type="subcellular location">
    <subcellularLocation>
        <location evidence="2">Cytoplasm</location>
    </subcellularLocation>
    <subcellularLocation>
        <location evidence="1">Nucleus</location>
    </subcellularLocation>
</comment>
<dbReference type="Pfam" id="PF22788">
    <property type="entry name" value="COP9_hel_rpt"/>
    <property type="match status" value="1"/>
</dbReference>
<keyword evidence="12" id="KW-1185">Reference proteome</keyword>
<dbReference type="Pfam" id="PF01399">
    <property type="entry name" value="PCI"/>
    <property type="match status" value="1"/>
</dbReference>
<evidence type="ECO:0000256" key="1">
    <source>
        <dbReference type="ARBA" id="ARBA00004123"/>
    </source>
</evidence>
<comment type="similarity">
    <text evidence="3">Belongs to the CSN3 family.</text>
</comment>
<evidence type="ECO:0000256" key="9">
    <source>
        <dbReference type="SAM" id="Phobius"/>
    </source>
</evidence>
<feature type="transmembrane region" description="Helical" evidence="9">
    <location>
        <begin position="200"/>
        <end position="220"/>
    </location>
</feature>
<dbReference type="InterPro" id="IPR050756">
    <property type="entry name" value="CSN3"/>
</dbReference>
<dbReference type="SUPFAM" id="SSF46785">
    <property type="entry name" value="Winged helix' DNA-binding domain"/>
    <property type="match status" value="1"/>
</dbReference>
<evidence type="ECO:0000256" key="5">
    <source>
        <dbReference type="ARBA" id="ARBA00022490"/>
    </source>
</evidence>
<dbReference type="EnsemblMetazoa" id="Aqu2.1.35259_001">
    <property type="protein sequence ID" value="Aqu2.1.35259_001"/>
    <property type="gene ID" value="Aqu2.1.35259"/>
</dbReference>
<evidence type="ECO:0000313" key="11">
    <source>
        <dbReference type="EnsemblMetazoa" id="Aqu2.1.35259_001"/>
    </source>
</evidence>
<dbReference type="GO" id="GO:0008180">
    <property type="term" value="C:COP9 signalosome"/>
    <property type="evidence" value="ECO:0007669"/>
    <property type="project" value="UniProtKB-KW"/>
</dbReference>
<evidence type="ECO:0000256" key="2">
    <source>
        <dbReference type="ARBA" id="ARBA00004496"/>
    </source>
</evidence>
<keyword evidence="7" id="KW-0539">Nucleus</keyword>
<dbReference type="PROSITE" id="PS50250">
    <property type="entry name" value="PCI"/>
    <property type="match status" value="1"/>
</dbReference>
<gene>
    <name evidence="11" type="primary">100631863</name>
</gene>
<accession>A0A1X7V619</accession>
<dbReference type="GO" id="GO:0005737">
    <property type="term" value="C:cytoplasm"/>
    <property type="evidence" value="ECO:0007669"/>
    <property type="project" value="UniProtKB-SubCell"/>
</dbReference>
<reference evidence="11" key="2">
    <citation type="submission" date="2017-05" db="UniProtKB">
        <authorList>
            <consortium name="EnsemblMetazoa"/>
        </authorList>
    </citation>
    <scope>IDENTIFICATION</scope>
</reference>
<evidence type="ECO:0000313" key="12">
    <source>
        <dbReference type="Proteomes" id="UP000007879"/>
    </source>
</evidence>
<dbReference type="eggNOG" id="KOG2582">
    <property type="taxonomic scope" value="Eukaryota"/>
</dbReference>
<organism evidence="11">
    <name type="scientific">Amphimedon queenslandica</name>
    <name type="common">Sponge</name>
    <dbReference type="NCBI Taxonomy" id="400682"/>
    <lineage>
        <taxon>Eukaryota</taxon>
        <taxon>Metazoa</taxon>
        <taxon>Porifera</taxon>
        <taxon>Demospongiae</taxon>
        <taxon>Heteroscleromorpha</taxon>
        <taxon>Haplosclerida</taxon>
        <taxon>Niphatidae</taxon>
        <taxon>Amphimedon</taxon>
    </lineage>
</organism>
<dbReference type="FunCoup" id="A0A1X7V619">
    <property type="interactions" value="901"/>
</dbReference>
<dbReference type="OMA" id="NHYHDLV"/>
<dbReference type="PANTHER" id="PTHR10758:SF1">
    <property type="entry name" value="COP9 SIGNALOSOME COMPLEX SUBUNIT 3"/>
    <property type="match status" value="1"/>
</dbReference>
<keyword evidence="9" id="KW-0472">Membrane</keyword>
<dbReference type="SMART" id="SM00088">
    <property type="entry name" value="PINT"/>
    <property type="match status" value="1"/>
</dbReference>
<feature type="domain" description="PCI" evidence="10">
    <location>
        <begin position="193"/>
        <end position="361"/>
    </location>
</feature>
<evidence type="ECO:0000256" key="6">
    <source>
        <dbReference type="ARBA" id="ARBA00022790"/>
    </source>
</evidence>
<feature type="compositionally biased region" description="Acidic residues" evidence="8">
    <location>
        <begin position="409"/>
        <end position="420"/>
    </location>
</feature>
<dbReference type="Gene3D" id="1.10.10.10">
    <property type="entry name" value="Winged helix-like DNA-binding domain superfamily/Winged helix DNA-binding domain"/>
    <property type="match status" value="1"/>
</dbReference>
<keyword evidence="6" id="KW-0736">Signalosome</keyword>
<dbReference type="InParanoid" id="A0A1X7V619"/>
<keyword evidence="9" id="KW-1133">Transmembrane helix</keyword>
<keyword evidence="9" id="KW-0812">Transmembrane</keyword>
<dbReference type="EnsemblMetazoa" id="XM_019994991.1">
    <property type="protein sequence ID" value="XP_019850550.1"/>
    <property type="gene ID" value="LOC100631863"/>
</dbReference>
<dbReference type="InterPro" id="IPR036388">
    <property type="entry name" value="WH-like_DNA-bd_sf"/>
</dbReference>
<dbReference type="OrthoDB" id="29061at2759"/>
<protein>
    <recommendedName>
        <fullName evidence="4">COP9 signalosome complex subunit 3</fullName>
    </recommendedName>
</protein>
<evidence type="ECO:0000256" key="4">
    <source>
        <dbReference type="ARBA" id="ARBA00014878"/>
    </source>
</evidence>
<evidence type="ECO:0000256" key="8">
    <source>
        <dbReference type="SAM" id="MobiDB-lite"/>
    </source>
</evidence>
<dbReference type="Proteomes" id="UP000007879">
    <property type="component" value="Unassembled WGS sequence"/>
</dbReference>
<keyword evidence="5" id="KW-0963">Cytoplasm</keyword>
<evidence type="ECO:0000256" key="3">
    <source>
        <dbReference type="ARBA" id="ARBA00007084"/>
    </source>
</evidence>
<evidence type="ECO:0000259" key="10">
    <source>
        <dbReference type="PROSITE" id="PS50250"/>
    </source>
</evidence>
<evidence type="ECO:0000256" key="7">
    <source>
        <dbReference type="ARBA" id="ARBA00023242"/>
    </source>
</evidence>
<feature type="region of interest" description="Disordered" evidence="8">
    <location>
        <begin position="390"/>
        <end position="420"/>
    </location>
</feature>
<dbReference type="KEGG" id="aqu:100631863"/>
<dbReference type="InterPro" id="IPR000717">
    <property type="entry name" value="PCI_dom"/>
</dbReference>
<sequence length="420" mass="47449">MATKVEELMKLISEGKLEEAGKLAREEWGQITSLDSTQRESLLASCAPGDQSLVWLAVLSVEVKQPLIDWSVFIPLITNFSENFSPEQARLHPQAFCDLIHQFTENLCVNRKAILGINSVRSIVQRYPPNEHTLTAVHSDLIQLCLAAKCLKPCLPYLARNYTELLTEKSQFDSKYVVLYFYYGGMTYTCLHDYLRALQLFTMCLCVPAIAVSAVMLAAYKKYILVCLLKYNKMIQLPKCASHLVERVFKSPCGHYLELAKAYATGDQLATKQLASKFRESFISDGNYGLVQRVVSQLVRHNVQRLTMSFITLSLEDAAQRVDLSDSNEMEKMLRDMIEDGDINACINQKEEMIVFSDDFVDDNCAQTLEARLKECMSLQQEMSKANDQLSLNPRYIQKSGTSRGGGGMDDDPFADDQLM</sequence>
<dbReference type="InterPro" id="IPR055089">
    <property type="entry name" value="COP9_N"/>
</dbReference>
<proteinExistence type="inferred from homology"/>